<dbReference type="AlphaFoldDB" id="A0A6L9EDY5"/>
<reference evidence="1 2" key="1">
    <citation type="submission" date="2020-01" db="EMBL/GenBank/DDBJ databases">
        <title>Bacteria diversity of Porities sp.</title>
        <authorList>
            <person name="Wang G."/>
        </authorList>
    </citation>
    <scope>NUCLEOTIDE SEQUENCE [LARGE SCALE GENOMIC DNA]</scope>
    <source>
        <strain evidence="1 2">R33</strain>
    </source>
</reference>
<organism evidence="1 2">
    <name type="scientific">Poritiphilus flavus</name>
    <dbReference type="NCBI Taxonomy" id="2697053"/>
    <lineage>
        <taxon>Bacteria</taxon>
        <taxon>Pseudomonadati</taxon>
        <taxon>Bacteroidota</taxon>
        <taxon>Flavobacteriia</taxon>
        <taxon>Flavobacteriales</taxon>
        <taxon>Flavobacteriaceae</taxon>
        <taxon>Poritiphilus</taxon>
    </lineage>
</organism>
<keyword evidence="2" id="KW-1185">Reference proteome</keyword>
<dbReference type="Proteomes" id="UP000475249">
    <property type="component" value="Unassembled WGS sequence"/>
</dbReference>
<dbReference type="EMBL" id="WXYO01000006">
    <property type="protein sequence ID" value="NAS12907.1"/>
    <property type="molecule type" value="Genomic_DNA"/>
</dbReference>
<accession>A0A6L9EDY5</accession>
<name>A0A6L9EDY5_9FLAO</name>
<evidence type="ECO:0008006" key="3">
    <source>
        <dbReference type="Google" id="ProtNLM"/>
    </source>
</evidence>
<comment type="caution">
    <text evidence="1">The sequence shown here is derived from an EMBL/GenBank/DDBJ whole genome shotgun (WGS) entry which is preliminary data.</text>
</comment>
<dbReference type="PROSITE" id="PS51257">
    <property type="entry name" value="PROKAR_LIPOPROTEIN"/>
    <property type="match status" value="1"/>
</dbReference>
<dbReference type="RefSeq" id="WP_161435958.1">
    <property type="nucleotide sequence ID" value="NZ_WXYO01000006.1"/>
</dbReference>
<evidence type="ECO:0000313" key="1">
    <source>
        <dbReference type="EMBL" id="NAS12907.1"/>
    </source>
</evidence>
<protein>
    <recommendedName>
        <fullName evidence="3">Lipoprotein</fullName>
    </recommendedName>
</protein>
<evidence type="ECO:0000313" key="2">
    <source>
        <dbReference type="Proteomes" id="UP000475249"/>
    </source>
</evidence>
<gene>
    <name evidence="1" type="ORF">GTQ38_12890</name>
</gene>
<sequence length="149" mass="17696">MRHLKSFGIFSLTAFFISSCIRFKEKEQVFPDIPYDEVHEIRVYEDGEKIIQNKEDVAIILNAFRDSANFFYGELVKRQVNERELTLDLVAIGDTLTLEVYSTEQSQKLEIGFLDAYDINQPDKFRRYNRFYINKNVLNLIRNNRKRGE</sequence>
<proteinExistence type="predicted"/>